<reference evidence="1 2" key="1">
    <citation type="submission" date="2017-10" db="EMBL/GenBank/DDBJ databases">
        <title>Whole-genome sequence of three Streptococcus macedonicus strains isolated from Italian cheeses of the Veneto region.</title>
        <authorList>
            <person name="Treu L."/>
            <person name="De Diego-Diaz B."/>
            <person name="Papadimitriou K."/>
            <person name="Tsakalidou E."/>
            <person name="Corich V."/>
            <person name="Giacomini A."/>
        </authorList>
    </citation>
    <scope>NUCLEOTIDE SEQUENCE [LARGE SCALE GENOMIC DNA]</scope>
    <source>
        <strain evidence="1 2">27MV</strain>
    </source>
</reference>
<name>A0A2G3NVS1_STRMC</name>
<dbReference type="Proteomes" id="UP000222913">
    <property type="component" value="Unassembled WGS sequence"/>
</dbReference>
<dbReference type="RefSeq" id="WP_070031335.1">
    <property type="nucleotide sequence ID" value="NZ_JAPHLC010000002.1"/>
</dbReference>
<evidence type="ECO:0000313" key="1">
    <source>
        <dbReference type="EMBL" id="PHV57578.1"/>
    </source>
</evidence>
<comment type="caution">
    <text evidence="1">The sequence shown here is derived from an EMBL/GenBank/DDBJ whole genome shotgun (WGS) entry which is preliminary data.</text>
</comment>
<proteinExistence type="predicted"/>
<gene>
    <name evidence="1" type="ORF">CS010_04395</name>
</gene>
<evidence type="ECO:0000313" key="2">
    <source>
        <dbReference type="Proteomes" id="UP000222913"/>
    </source>
</evidence>
<sequence>MKHSYQKSSRAKQRQSRNLVVLSIMQQTGWSRERVVNSLKELEDCNLIKFPSQGGMMIKVGEVR</sequence>
<accession>A0A2G3NVS1</accession>
<dbReference type="EMBL" id="PEBM01000027">
    <property type="protein sequence ID" value="PHV57578.1"/>
    <property type="molecule type" value="Genomic_DNA"/>
</dbReference>
<protein>
    <submittedName>
        <fullName evidence="1">Uncharacterized protein</fullName>
    </submittedName>
</protein>
<dbReference type="AlphaFoldDB" id="A0A2G3NVS1"/>
<organism evidence="1 2">
    <name type="scientific">Streptococcus macedonicus</name>
    <name type="common">Streptococcus gallolyticus macedonicus</name>
    <dbReference type="NCBI Taxonomy" id="59310"/>
    <lineage>
        <taxon>Bacteria</taxon>
        <taxon>Bacillati</taxon>
        <taxon>Bacillota</taxon>
        <taxon>Bacilli</taxon>
        <taxon>Lactobacillales</taxon>
        <taxon>Streptococcaceae</taxon>
        <taxon>Streptococcus</taxon>
    </lineage>
</organism>